<feature type="domain" description="AMP-dependent synthetase/ligase" evidence="1">
    <location>
        <begin position="166"/>
        <end position="279"/>
    </location>
</feature>
<dbReference type="EC" id="6.2.1.30" evidence="2"/>
<dbReference type="Gene3D" id="3.40.50.12780">
    <property type="entry name" value="N-terminal domain of ligase-like"/>
    <property type="match status" value="1"/>
</dbReference>
<dbReference type="InterPro" id="IPR045851">
    <property type="entry name" value="AMP-bd_C_sf"/>
</dbReference>
<accession>A0ABU2A8Z0</accession>
<dbReference type="InterPro" id="IPR000873">
    <property type="entry name" value="AMP-dep_synth/lig_dom"/>
</dbReference>
<proteinExistence type="predicted"/>
<evidence type="ECO:0000259" key="1">
    <source>
        <dbReference type="Pfam" id="PF00501"/>
    </source>
</evidence>
<comment type="caution">
    <text evidence="2">The sequence shown here is derived from an EMBL/GenBank/DDBJ whole genome shotgun (WGS) entry which is preliminary data.</text>
</comment>
<evidence type="ECO:0000313" key="2">
    <source>
        <dbReference type="EMBL" id="MDR7333595.1"/>
    </source>
</evidence>
<protein>
    <submittedName>
        <fullName evidence="2">Phenylacetate-CoA ligase</fullName>
        <ecNumber evidence="2">6.2.1.30</ecNumber>
    </submittedName>
</protein>
<organism evidence="2 3">
    <name type="scientific">Roseateles asaccharophilus</name>
    <dbReference type="NCBI Taxonomy" id="582607"/>
    <lineage>
        <taxon>Bacteria</taxon>
        <taxon>Pseudomonadati</taxon>
        <taxon>Pseudomonadota</taxon>
        <taxon>Betaproteobacteria</taxon>
        <taxon>Burkholderiales</taxon>
        <taxon>Sphaerotilaceae</taxon>
        <taxon>Roseateles</taxon>
    </lineage>
</organism>
<evidence type="ECO:0000313" key="3">
    <source>
        <dbReference type="Proteomes" id="UP001180825"/>
    </source>
</evidence>
<gene>
    <name evidence="2" type="ORF">J2X21_002737</name>
</gene>
<dbReference type="PANTHER" id="PTHR43845:SF1">
    <property type="entry name" value="BLR5969 PROTEIN"/>
    <property type="match status" value="1"/>
</dbReference>
<dbReference type="RefSeq" id="WP_310329424.1">
    <property type="nucleotide sequence ID" value="NZ_JAVDXV010000005.1"/>
</dbReference>
<dbReference type="GO" id="GO:0047475">
    <property type="term" value="F:phenylacetate-CoA ligase activity"/>
    <property type="evidence" value="ECO:0007669"/>
    <property type="project" value="UniProtKB-EC"/>
</dbReference>
<name>A0ABU2A8Z0_9BURK</name>
<dbReference type="Proteomes" id="UP001180825">
    <property type="component" value="Unassembled WGS sequence"/>
</dbReference>
<dbReference type="Gene3D" id="3.30.300.30">
    <property type="match status" value="1"/>
</dbReference>
<keyword evidence="2" id="KW-0436">Ligase</keyword>
<dbReference type="PANTHER" id="PTHR43845">
    <property type="entry name" value="BLR5969 PROTEIN"/>
    <property type="match status" value="1"/>
</dbReference>
<keyword evidence="3" id="KW-1185">Reference proteome</keyword>
<reference evidence="2 3" key="1">
    <citation type="submission" date="2023-07" db="EMBL/GenBank/DDBJ databases">
        <title>Sorghum-associated microbial communities from plants grown in Nebraska, USA.</title>
        <authorList>
            <person name="Schachtman D."/>
        </authorList>
    </citation>
    <scope>NUCLEOTIDE SEQUENCE [LARGE SCALE GENOMIC DNA]</scope>
    <source>
        <strain evidence="2 3">BE316</strain>
    </source>
</reference>
<dbReference type="Pfam" id="PF00501">
    <property type="entry name" value="AMP-binding"/>
    <property type="match status" value="1"/>
</dbReference>
<dbReference type="InterPro" id="IPR042099">
    <property type="entry name" value="ANL_N_sf"/>
</dbReference>
<dbReference type="SUPFAM" id="SSF56801">
    <property type="entry name" value="Acetyl-CoA synthetase-like"/>
    <property type="match status" value="1"/>
</dbReference>
<dbReference type="EMBL" id="JAVDXV010000005">
    <property type="protein sequence ID" value="MDR7333595.1"/>
    <property type="molecule type" value="Genomic_DNA"/>
</dbReference>
<sequence>MSTDAFFDALETRDPAEREAALLAALPGQIAHAQRSCPAYSELLAGVDAAAITTRAALAQLPLTRKSSLAAAQAARRALRLGGYASGPPRRIFQSPGPLYEPEPDADSPDPWRIARALHAAGIRAGQLAHVGFSYHLTPAGAMMEGGLRAIGAASFPGGVGNTEQQLQAVMDLQPEAYAGTPSLLRILLDKAAEAGQAMPWLRRALVSGEACPPPLVAWFAERGVTVHQCYATADLGLIAYETPAREGLVVDEGVLVEIVRPGSGDPLPDGEVGEVVVTTLSPGYPLIRFATGDLSAVLPSSHPASPCGRTNQRLRGWLGRADQSAKVRGMFVHAGQVADIVRRHPEVRRARLVVSGELAQDQVELQVELWKPTAAGLVESLMLTARDLTKLRIEVVLLPTGSLPNDGKLIEDRR</sequence>